<dbReference type="Gene3D" id="3.40.50.1000">
    <property type="entry name" value="HAD superfamily/HAD-like"/>
    <property type="match status" value="1"/>
</dbReference>
<name>A0A382TDR6_9ZZZZ</name>
<dbReference type="EMBL" id="UINC01135651">
    <property type="protein sequence ID" value="SVD19932.1"/>
    <property type="molecule type" value="Genomic_DNA"/>
</dbReference>
<proteinExistence type="predicted"/>
<reference evidence="2" key="1">
    <citation type="submission" date="2018-05" db="EMBL/GenBank/DDBJ databases">
        <authorList>
            <person name="Lanie J.A."/>
            <person name="Ng W.-L."/>
            <person name="Kazmierczak K.M."/>
            <person name="Andrzejewski T.M."/>
            <person name="Davidsen T.M."/>
            <person name="Wayne K.J."/>
            <person name="Tettelin H."/>
            <person name="Glass J.I."/>
            <person name="Rusch D."/>
            <person name="Podicherti R."/>
            <person name="Tsui H.-C.T."/>
            <person name="Winkler M.E."/>
        </authorList>
    </citation>
    <scope>NUCLEOTIDE SEQUENCE</scope>
</reference>
<dbReference type="InterPro" id="IPR023214">
    <property type="entry name" value="HAD_sf"/>
</dbReference>
<keyword evidence="1" id="KW-0378">Hydrolase</keyword>
<dbReference type="InterPro" id="IPR051540">
    <property type="entry name" value="S-2-haloacid_dehalogenase"/>
</dbReference>
<dbReference type="PANTHER" id="PTHR43316:SF3">
    <property type="entry name" value="HALOACID DEHALOGENASE, TYPE II (AFU_ORTHOLOGUE AFUA_2G07750)-RELATED"/>
    <property type="match status" value="1"/>
</dbReference>
<sequence length="218" mass="24579">VSETEEKKVNMPRREFVALGGTSIAAAALGASDPLSATDKVQTIEQQEREIVALTFDVFGTVVDWRTSVIREGEMLSQEKGFDVDWGEFADRWRGGYGPSMNRVRTGELPWTKIDVLHRMVLDELIVEYGLTGLSEEETDHFNRVWHRLIPWPDTVRGLHRLRSQYLITTLSNGNVSLLTNMAKNAGMPWDCILSSELAGHYKPDPEVYLMAAELLSL</sequence>
<organism evidence="2">
    <name type="scientific">marine metagenome</name>
    <dbReference type="NCBI Taxonomy" id="408172"/>
    <lineage>
        <taxon>unclassified sequences</taxon>
        <taxon>metagenomes</taxon>
        <taxon>ecological metagenomes</taxon>
    </lineage>
</organism>
<evidence type="ECO:0008006" key="3">
    <source>
        <dbReference type="Google" id="ProtNLM"/>
    </source>
</evidence>
<dbReference type="PRINTS" id="PR00413">
    <property type="entry name" value="HADHALOGNASE"/>
</dbReference>
<dbReference type="SUPFAM" id="SSF56784">
    <property type="entry name" value="HAD-like"/>
    <property type="match status" value="1"/>
</dbReference>
<dbReference type="Pfam" id="PF00702">
    <property type="entry name" value="Hydrolase"/>
    <property type="match status" value="1"/>
</dbReference>
<feature type="non-terminal residue" evidence="2">
    <location>
        <position position="1"/>
    </location>
</feature>
<dbReference type="InterPro" id="IPR036412">
    <property type="entry name" value="HAD-like_sf"/>
</dbReference>
<dbReference type="NCBIfam" id="TIGR01493">
    <property type="entry name" value="HAD-SF-IA-v2"/>
    <property type="match status" value="1"/>
</dbReference>
<feature type="non-terminal residue" evidence="2">
    <location>
        <position position="218"/>
    </location>
</feature>
<protein>
    <recommendedName>
        <fullName evidence="3">Haloacid dehalogenase, type II</fullName>
    </recommendedName>
</protein>
<dbReference type="GO" id="GO:0016787">
    <property type="term" value="F:hydrolase activity"/>
    <property type="evidence" value="ECO:0007669"/>
    <property type="project" value="UniProtKB-KW"/>
</dbReference>
<evidence type="ECO:0000313" key="2">
    <source>
        <dbReference type="EMBL" id="SVD19932.1"/>
    </source>
</evidence>
<dbReference type="AlphaFoldDB" id="A0A382TDR6"/>
<dbReference type="InterPro" id="IPR023198">
    <property type="entry name" value="PGP-like_dom2"/>
</dbReference>
<gene>
    <name evidence="2" type="ORF">METZ01_LOCUS372786</name>
</gene>
<dbReference type="PANTHER" id="PTHR43316">
    <property type="entry name" value="HYDROLASE, HALOACID DELAHOGENASE-RELATED"/>
    <property type="match status" value="1"/>
</dbReference>
<evidence type="ECO:0000256" key="1">
    <source>
        <dbReference type="ARBA" id="ARBA00022801"/>
    </source>
</evidence>
<dbReference type="Gene3D" id="1.10.150.240">
    <property type="entry name" value="Putative phosphatase, domain 2"/>
    <property type="match status" value="1"/>
</dbReference>
<accession>A0A382TDR6</accession>
<dbReference type="InterPro" id="IPR006439">
    <property type="entry name" value="HAD-SF_hydro_IA"/>
</dbReference>